<reference evidence="2 3" key="1">
    <citation type="journal article" date="2023" name="Int. J. Syst. Evol. Microbiol.">
        <title>The observation of taxonomic boundaries for the 16SrII and 16SrXXV phytoplasmas using genome-based delimitation.</title>
        <authorList>
            <person name="Rodrigues Jardim B."/>
            <person name="Tran-Nguyen L.T.T."/>
            <person name="Gambley C."/>
            <person name="Al-Sadi A.M."/>
            <person name="Al-Subhi A.M."/>
            <person name="Foissac X."/>
            <person name="Salar P."/>
            <person name="Cai H."/>
            <person name="Yang J.Y."/>
            <person name="Davis R."/>
            <person name="Jones L."/>
            <person name="Rodoni B."/>
            <person name="Constable F.E."/>
        </authorList>
    </citation>
    <scope>NUCLEOTIDE SEQUENCE [LARGE SCALE GENOMIC DNA]</scope>
    <source>
        <strain evidence="2">BAWM-322</strain>
    </source>
</reference>
<evidence type="ECO:0000313" key="3">
    <source>
        <dbReference type="Proteomes" id="UP001382955"/>
    </source>
</evidence>
<comment type="caution">
    <text evidence="2">The sequence shown here is derived from an EMBL/GenBank/DDBJ whole genome shotgun (WGS) entry which is preliminary data.</text>
</comment>
<gene>
    <name evidence="2" type="ORF">OC725_02385</name>
</gene>
<dbReference type="Proteomes" id="UP001382955">
    <property type="component" value="Unassembled WGS sequence"/>
</dbReference>
<protein>
    <submittedName>
        <fullName evidence="2">Uncharacterized protein</fullName>
    </submittedName>
</protein>
<evidence type="ECO:0000256" key="1">
    <source>
        <dbReference type="SAM" id="Phobius"/>
    </source>
</evidence>
<name>A0ABU8ZTQ4_9MOLU</name>
<dbReference type="RefSeq" id="WP_340495482.1">
    <property type="nucleotide sequence ID" value="NZ_JAOSIK010000031.1"/>
</dbReference>
<feature type="transmembrane region" description="Helical" evidence="1">
    <location>
        <begin position="25"/>
        <end position="44"/>
    </location>
</feature>
<keyword evidence="1" id="KW-0812">Transmembrane</keyword>
<sequence length="199" mass="23535">MYNQEDRITIGGKISVTTNPNLPQIKFFLATLTMEILLAINIIAHTKKKNTYQKATFLIENQTLFVDTSLLEEIRNYKKELIQNKAVHGEKEIKTSSDPLQNHFPIFQINYQNNQKEEVKKVIGKINIPKLETLKLFQLDQQKKDKYGQLLKTNYKKGLNILYYRLEDLKYINFFLTKAKQGYRVKKIHPMYKYISKNK</sequence>
<organism evidence="2 3">
    <name type="scientific">Candidatus Phytoplasma fabacearum</name>
    <dbReference type="NCBI Taxonomy" id="2982628"/>
    <lineage>
        <taxon>Bacteria</taxon>
        <taxon>Bacillati</taxon>
        <taxon>Mycoplasmatota</taxon>
        <taxon>Mollicutes</taxon>
        <taxon>Acholeplasmatales</taxon>
        <taxon>Acholeplasmataceae</taxon>
        <taxon>Candidatus Phytoplasma</taxon>
        <taxon>16SrII (Peanut WB group)</taxon>
    </lineage>
</organism>
<accession>A0ABU8ZTQ4</accession>
<keyword evidence="3" id="KW-1185">Reference proteome</keyword>
<evidence type="ECO:0000313" key="2">
    <source>
        <dbReference type="EMBL" id="MEK0312104.1"/>
    </source>
</evidence>
<keyword evidence="1" id="KW-1133">Transmembrane helix</keyword>
<dbReference type="EMBL" id="JAOSIK010000031">
    <property type="protein sequence ID" value="MEK0312104.1"/>
    <property type="molecule type" value="Genomic_DNA"/>
</dbReference>
<keyword evidence="1" id="KW-0472">Membrane</keyword>
<proteinExistence type="predicted"/>